<keyword evidence="2" id="KW-1133">Transmembrane helix</keyword>
<sequence length="77" mass="9164">MQLSEMFMSENLKKRKQEDQEENARKNLKVDDLSTPYDKLIKGIKNYVKKSVKPSSIIIHYILIFYDFLAVYYCHAT</sequence>
<keyword evidence="2" id="KW-0812">Transmembrane</keyword>
<comment type="caution">
    <text evidence="3">The sequence shown here is derived from an EMBL/GenBank/DDBJ whole genome shotgun (WGS) entry which is preliminary data.</text>
</comment>
<evidence type="ECO:0000313" key="3">
    <source>
        <dbReference type="EMBL" id="RHZ69026.1"/>
    </source>
</evidence>
<proteinExistence type="predicted"/>
<reference evidence="3 4" key="1">
    <citation type="submission" date="2018-08" db="EMBL/GenBank/DDBJ databases">
        <title>Genome and evolution of the arbuscular mycorrhizal fungus Diversispora epigaea (formerly Glomus versiforme) and its bacterial endosymbionts.</title>
        <authorList>
            <person name="Sun X."/>
            <person name="Fei Z."/>
            <person name="Harrison M."/>
        </authorList>
    </citation>
    <scope>NUCLEOTIDE SEQUENCE [LARGE SCALE GENOMIC DNA]</scope>
    <source>
        <strain evidence="3 4">IT104</strain>
    </source>
</reference>
<gene>
    <name evidence="3" type="ORF">Glove_291g27</name>
</gene>
<keyword evidence="2" id="KW-0472">Membrane</keyword>
<evidence type="ECO:0000313" key="4">
    <source>
        <dbReference type="Proteomes" id="UP000266861"/>
    </source>
</evidence>
<feature type="region of interest" description="Disordered" evidence="1">
    <location>
        <begin position="1"/>
        <end position="27"/>
    </location>
</feature>
<feature type="compositionally biased region" description="Basic and acidic residues" evidence="1">
    <location>
        <begin position="16"/>
        <end position="27"/>
    </location>
</feature>
<dbReference type="Proteomes" id="UP000266861">
    <property type="component" value="Unassembled WGS sequence"/>
</dbReference>
<evidence type="ECO:0000256" key="2">
    <source>
        <dbReference type="SAM" id="Phobius"/>
    </source>
</evidence>
<organism evidence="3 4">
    <name type="scientific">Diversispora epigaea</name>
    <dbReference type="NCBI Taxonomy" id="1348612"/>
    <lineage>
        <taxon>Eukaryota</taxon>
        <taxon>Fungi</taxon>
        <taxon>Fungi incertae sedis</taxon>
        <taxon>Mucoromycota</taxon>
        <taxon>Glomeromycotina</taxon>
        <taxon>Glomeromycetes</taxon>
        <taxon>Diversisporales</taxon>
        <taxon>Diversisporaceae</taxon>
        <taxon>Diversispora</taxon>
    </lineage>
</organism>
<feature type="transmembrane region" description="Helical" evidence="2">
    <location>
        <begin position="57"/>
        <end position="74"/>
    </location>
</feature>
<accession>A0A397I5F5</accession>
<dbReference type="AlphaFoldDB" id="A0A397I5F5"/>
<evidence type="ECO:0000256" key="1">
    <source>
        <dbReference type="SAM" id="MobiDB-lite"/>
    </source>
</evidence>
<name>A0A397I5F5_9GLOM</name>
<dbReference type="EMBL" id="PQFF01000265">
    <property type="protein sequence ID" value="RHZ69026.1"/>
    <property type="molecule type" value="Genomic_DNA"/>
</dbReference>
<keyword evidence="4" id="KW-1185">Reference proteome</keyword>
<protein>
    <submittedName>
        <fullName evidence="3">Uncharacterized protein</fullName>
    </submittedName>
</protein>